<dbReference type="SUPFAM" id="SSF103481">
    <property type="entry name" value="Multidrug resistance efflux transporter EmrE"/>
    <property type="match status" value="1"/>
</dbReference>
<protein>
    <recommendedName>
        <fullName evidence="11">PIN domain-containing protein</fullName>
    </recommendedName>
</protein>
<dbReference type="InterPro" id="IPR037185">
    <property type="entry name" value="EmrE-like"/>
</dbReference>
<keyword evidence="4 6" id="KW-0472">Membrane</keyword>
<reference evidence="9" key="1">
    <citation type="submission" date="2020-11" db="EMBL/GenBank/DDBJ databases">
        <authorList>
            <person name="Tran Van P."/>
        </authorList>
    </citation>
    <scope>NUCLEOTIDE SEQUENCE</scope>
</reference>
<dbReference type="Pfam" id="PF03151">
    <property type="entry name" value="TPT"/>
    <property type="match status" value="1"/>
</dbReference>
<feature type="domain" description="PIN" evidence="8">
    <location>
        <begin position="83"/>
        <end position="231"/>
    </location>
</feature>
<dbReference type="Gene3D" id="3.40.50.1010">
    <property type="entry name" value="5'-nuclease"/>
    <property type="match status" value="1"/>
</dbReference>
<sequence length="706" mass="79060">MDLTSRFSASGKSGAGKVASRDLSERQIIDASRKLKKDASPRKDCRNVRSKIREGIASSSQGSKRGSSCDALEDVIDFQRLHLVVDTNFVLNDPDLECRLYFYRGFPDMSKYAEESSPNILIPYVVFDELDGLSKSENTDARKANASLRRLFGDIQSKQLDQLVRSSVNGQIFRQPFREHVCLKKRLDNCSNDILVLEAAQSLCRKVIRAAKKVGKSSADVGPVLLLTDDIPTPCNSLTLDCGGISSSNQDLRKSLPVSNEANYDPVSVPADVQLCQEVMGTVGVKLILGLLGQVVRDSLQDAYKDVYSDVCLAKRPEPWSPRDVLWLVMNYGFTVFECNGWQRGVIDCGKKAFSEIKEIEAVIDSRVRKDDVLEFLRTLRNLASKAIGNRVSKEIQKIMEIFTDGLKEAEMCLVSNVQRSSSASAEPCVDVDMMEIDVLWMVSVSYSHTVKATVPVFTIFLSWLLLGERHPKKVYLSLAPIVLGVVMATVTEASFNYGGLASAILATIGFSLQNIYSKRVLMTTHIHHLRLLQVLGLWSLIMFFPLWLYWDWEVILGRERGWMLQPDNWNLFLLLLSDGLLNWMQNIIAFSVLSLLTSLSYAVASATKRICVISVSLLTLKNPVTFPNAMGMLCAIMGVLLYNKVKYETSRETKSKPLLPLVENDLLRTRLLDNYTRNSELPMPMLHDATTIVIPNGYGNHFDKH</sequence>
<dbReference type="InterPro" id="IPR050186">
    <property type="entry name" value="TPT_transporter"/>
</dbReference>
<keyword evidence="10" id="KW-1185">Reference proteome</keyword>
<dbReference type="OrthoDB" id="6418713at2759"/>
<feature type="transmembrane region" description="Helical" evidence="6">
    <location>
        <begin position="450"/>
        <end position="468"/>
    </location>
</feature>
<keyword evidence="3 6" id="KW-1133">Transmembrane helix</keyword>
<dbReference type="EMBL" id="CAJPEX010000109">
    <property type="protein sequence ID" value="CAG0913402.1"/>
    <property type="molecule type" value="Genomic_DNA"/>
</dbReference>
<feature type="compositionally biased region" description="Polar residues" evidence="5">
    <location>
        <begin position="1"/>
        <end position="11"/>
    </location>
</feature>
<dbReference type="InterPro" id="IPR004853">
    <property type="entry name" value="Sugar_P_trans_dom"/>
</dbReference>
<dbReference type="GO" id="GO:0016020">
    <property type="term" value="C:membrane"/>
    <property type="evidence" value="ECO:0007669"/>
    <property type="project" value="UniProtKB-SubCell"/>
</dbReference>
<evidence type="ECO:0000256" key="1">
    <source>
        <dbReference type="ARBA" id="ARBA00004141"/>
    </source>
</evidence>
<dbReference type="PANTHER" id="PTHR11132">
    <property type="entry name" value="SOLUTE CARRIER FAMILY 35"/>
    <property type="match status" value="1"/>
</dbReference>
<feature type="region of interest" description="Disordered" evidence="5">
    <location>
        <begin position="1"/>
        <end position="22"/>
    </location>
</feature>
<comment type="subcellular location">
    <subcellularLocation>
        <location evidence="1">Membrane</location>
        <topology evidence="1">Multi-pass membrane protein</topology>
    </subcellularLocation>
</comment>
<evidence type="ECO:0000256" key="6">
    <source>
        <dbReference type="SAM" id="Phobius"/>
    </source>
</evidence>
<dbReference type="EMBL" id="OA882146">
    <property type="protein sequence ID" value="CAD7273250.1"/>
    <property type="molecule type" value="Genomic_DNA"/>
</dbReference>
<feature type="transmembrane region" description="Helical" evidence="6">
    <location>
        <begin position="584"/>
        <end position="605"/>
    </location>
</feature>
<dbReference type="Proteomes" id="UP000678499">
    <property type="component" value="Unassembled WGS sequence"/>
</dbReference>
<evidence type="ECO:0000256" key="3">
    <source>
        <dbReference type="ARBA" id="ARBA00022989"/>
    </source>
</evidence>
<dbReference type="InterPro" id="IPR002716">
    <property type="entry name" value="PIN_dom"/>
</dbReference>
<proteinExistence type="predicted"/>
<evidence type="ECO:0000256" key="2">
    <source>
        <dbReference type="ARBA" id="ARBA00022692"/>
    </source>
</evidence>
<evidence type="ECO:0000256" key="5">
    <source>
        <dbReference type="SAM" id="MobiDB-lite"/>
    </source>
</evidence>
<feature type="domain" description="Sugar phosphate transporter" evidence="7">
    <location>
        <begin position="440"/>
        <end position="644"/>
    </location>
</feature>
<evidence type="ECO:0000259" key="8">
    <source>
        <dbReference type="Pfam" id="PF13638"/>
    </source>
</evidence>
<dbReference type="Pfam" id="PF13638">
    <property type="entry name" value="PIN_4"/>
    <property type="match status" value="1"/>
</dbReference>
<evidence type="ECO:0000313" key="9">
    <source>
        <dbReference type="EMBL" id="CAD7273250.1"/>
    </source>
</evidence>
<dbReference type="AlphaFoldDB" id="A0A7R9BDM4"/>
<feature type="transmembrane region" description="Helical" evidence="6">
    <location>
        <begin position="498"/>
        <end position="518"/>
    </location>
</feature>
<feature type="transmembrane region" description="Helical" evidence="6">
    <location>
        <begin position="530"/>
        <end position="551"/>
    </location>
</feature>
<evidence type="ECO:0000313" key="10">
    <source>
        <dbReference type="Proteomes" id="UP000678499"/>
    </source>
</evidence>
<keyword evidence="2 6" id="KW-0812">Transmembrane</keyword>
<accession>A0A7R9BDM4</accession>
<feature type="transmembrane region" description="Helical" evidence="6">
    <location>
        <begin position="475"/>
        <end position="492"/>
    </location>
</feature>
<name>A0A7R9BDM4_9CRUS</name>
<evidence type="ECO:0000259" key="7">
    <source>
        <dbReference type="Pfam" id="PF03151"/>
    </source>
</evidence>
<organism evidence="9">
    <name type="scientific">Notodromas monacha</name>
    <dbReference type="NCBI Taxonomy" id="399045"/>
    <lineage>
        <taxon>Eukaryota</taxon>
        <taxon>Metazoa</taxon>
        <taxon>Ecdysozoa</taxon>
        <taxon>Arthropoda</taxon>
        <taxon>Crustacea</taxon>
        <taxon>Oligostraca</taxon>
        <taxon>Ostracoda</taxon>
        <taxon>Podocopa</taxon>
        <taxon>Podocopida</taxon>
        <taxon>Cypridocopina</taxon>
        <taxon>Cypridoidea</taxon>
        <taxon>Cyprididae</taxon>
        <taxon>Notodromas</taxon>
    </lineage>
</organism>
<evidence type="ECO:0008006" key="11">
    <source>
        <dbReference type="Google" id="ProtNLM"/>
    </source>
</evidence>
<gene>
    <name evidence="9" type="ORF">NMOB1V02_LOCUS1149</name>
</gene>
<evidence type="ECO:0000256" key="4">
    <source>
        <dbReference type="ARBA" id="ARBA00023136"/>
    </source>
</evidence>